<evidence type="ECO:0000313" key="9">
    <source>
        <dbReference type="Proteomes" id="UP001171620"/>
    </source>
</evidence>
<dbReference type="AlphaFoldDB" id="A0AAW7TCF0"/>
<keyword evidence="4 6" id="KW-1133">Transmembrane helix</keyword>
<name>A0AAW7TCF0_BURVI</name>
<comment type="caution">
    <text evidence="8">The sequence shown here is derived from an EMBL/GenBank/DDBJ whole genome shotgun (WGS) entry which is preliminary data.</text>
</comment>
<feature type="domain" description="Major facilitator superfamily (MFS) profile" evidence="7">
    <location>
        <begin position="182"/>
        <end position="404"/>
    </location>
</feature>
<feature type="transmembrane region" description="Helical" evidence="6">
    <location>
        <begin position="46"/>
        <end position="70"/>
    </location>
</feature>
<feature type="transmembrane region" description="Helical" evidence="6">
    <location>
        <begin position="345"/>
        <end position="368"/>
    </location>
</feature>
<keyword evidence="2" id="KW-1003">Cell membrane</keyword>
<gene>
    <name evidence="8" type="ORF">QZM33_33055</name>
</gene>
<evidence type="ECO:0000256" key="6">
    <source>
        <dbReference type="SAM" id="Phobius"/>
    </source>
</evidence>
<dbReference type="InterPro" id="IPR036259">
    <property type="entry name" value="MFS_trans_sf"/>
</dbReference>
<evidence type="ECO:0000259" key="7">
    <source>
        <dbReference type="PROSITE" id="PS50850"/>
    </source>
</evidence>
<dbReference type="SUPFAM" id="SSF103473">
    <property type="entry name" value="MFS general substrate transporter"/>
    <property type="match status" value="1"/>
</dbReference>
<evidence type="ECO:0000256" key="3">
    <source>
        <dbReference type="ARBA" id="ARBA00022692"/>
    </source>
</evidence>
<feature type="transmembrane region" description="Helical" evidence="6">
    <location>
        <begin position="258"/>
        <end position="277"/>
    </location>
</feature>
<dbReference type="PROSITE" id="PS50850">
    <property type="entry name" value="MFS"/>
    <property type="match status" value="1"/>
</dbReference>
<feature type="transmembrane region" description="Helical" evidence="6">
    <location>
        <begin position="17"/>
        <end position="34"/>
    </location>
</feature>
<evidence type="ECO:0000256" key="1">
    <source>
        <dbReference type="ARBA" id="ARBA00004651"/>
    </source>
</evidence>
<feature type="transmembrane region" description="Helical" evidence="6">
    <location>
        <begin position="90"/>
        <end position="118"/>
    </location>
</feature>
<comment type="subcellular location">
    <subcellularLocation>
        <location evidence="1">Cell membrane</location>
        <topology evidence="1">Multi-pass membrane protein</topology>
    </subcellularLocation>
</comment>
<dbReference type="Pfam" id="PF07690">
    <property type="entry name" value="MFS_1"/>
    <property type="match status" value="2"/>
</dbReference>
<feature type="transmembrane region" description="Helical" evidence="6">
    <location>
        <begin position="180"/>
        <end position="201"/>
    </location>
</feature>
<feature type="transmembrane region" description="Helical" evidence="6">
    <location>
        <begin position="310"/>
        <end position="333"/>
    </location>
</feature>
<dbReference type="GO" id="GO:0005886">
    <property type="term" value="C:plasma membrane"/>
    <property type="evidence" value="ECO:0007669"/>
    <property type="project" value="UniProtKB-SubCell"/>
</dbReference>
<evidence type="ECO:0000256" key="2">
    <source>
        <dbReference type="ARBA" id="ARBA00022475"/>
    </source>
</evidence>
<reference evidence="8" key="1">
    <citation type="submission" date="2023-07" db="EMBL/GenBank/DDBJ databases">
        <title>A collection of bacterial strains from the Burkholderia cepacia Research Laboratory and Repository.</title>
        <authorList>
            <person name="Lipuma J."/>
            <person name="Spilker T."/>
            <person name="Caverly L."/>
        </authorList>
    </citation>
    <scope>NUCLEOTIDE SEQUENCE</scope>
    <source>
        <strain evidence="8">AU44268</strain>
    </source>
</reference>
<feature type="transmembrane region" description="Helical" evidence="6">
    <location>
        <begin position="374"/>
        <end position="393"/>
    </location>
</feature>
<protein>
    <submittedName>
        <fullName evidence="8">MFS transporter</fullName>
    </submittedName>
</protein>
<evidence type="ECO:0000256" key="5">
    <source>
        <dbReference type="ARBA" id="ARBA00023136"/>
    </source>
</evidence>
<dbReference type="Proteomes" id="UP001171620">
    <property type="component" value="Unassembled WGS sequence"/>
</dbReference>
<keyword evidence="5 6" id="KW-0472">Membrane</keyword>
<organism evidence="8 9">
    <name type="scientific">Burkholderia vietnamiensis</name>
    <dbReference type="NCBI Taxonomy" id="60552"/>
    <lineage>
        <taxon>Bacteria</taxon>
        <taxon>Pseudomonadati</taxon>
        <taxon>Pseudomonadota</taxon>
        <taxon>Betaproteobacteria</taxon>
        <taxon>Burkholderiales</taxon>
        <taxon>Burkholderiaceae</taxon>
        <taxon>Burkholderia</taxon>
        <taxon>Burkholderia cepacia complex</taxon>
    </lineage>
</organism>
<dbReference type="EMBL" id="JAUJRV010000055">
    <property type="protein sequence ID" value="MDN7799759.1"/>
    <property type="molecule type" value="Genomic_DNA"/>
</dbReference>
<dbReference type="InterPro" id="IPR052425">
    <property type="entry name" value="Uncharacterized_MFS-type"/>
</dbReference>
<proteinExistence type="predicted"/>
<feature type="transmembrane region" description="Helical" evidence="6">
    <location>
        <begin position="284"/>
        <end position="304"/>
    </location>
</feature>
<dbReference type="PANTHER" id="PTHR42688">
    <property type="entry name" value="CONSERVED PROTEIN"/>
    <property type="match status" value="1"/>
</dbReference>
<dbReference type="RefSeq" id="WP_261505596.1">
    <property type="nucleotide sequence ID" value="NZ_JAUJRV010000055.1"/>
</dbReference>
<evidence type="ECO:0000256" key="4">
    <source>
        <dbReference type="ARBA" id="ARBA00022989"/>
    </source>
</evidence>
<dbReference type="InterPro" id="IPR011701">
    <property type="entry name" value="MFS"/>
</dbReference>
<sequence>MTILKDSSKEGTPASRVAMRFVLLIGVLSFFADLTHEGSRSILGPFLASMQASAFVVGVVTGFGELAGYGLRYFSGRFADATGRFWPTAIIGYLVQMSAVPALSLTHTWHSAAFFIILERIGRAIRNPPRDVMLSHAAKHIGGYGWTFGIHEACDQFGAMFGPLLMAAVLSYHGSYQLAFTVLLVPAVLNLIFVLIARLLYPRPQDLDENQASGTGQTRFPGKFWVYLSGACLVAVGFTDYPLLAYHFTHTGTASTQWIAVFYSVAMAVSGTSSLLFGRLFDRYGFRVLIVLTPLASLFAPLAFFGNFWLALAGVAIWGMGMGVHESIIPAAVTPMVPGQHRAAAFGLFTAGYGIFWFIGSAAIGFIYDHSVAWTITFCMVSQLLAVPIFVWVGRHQAPLQNRT</sequence>
<dbReference type="GO" id="GO:0022857">
    <property type="term" value="F:transmembrane transporter activity"/>
    <property type="evidence" value="ECO:0007669"/>
    <property type="project" value="InterPro"/>
</dbReference>
<accession>A0AAW7TCF0</accession>
<dbReference type="PANTHER" id="PTHR42688:SF1">
    <property type="entry name" value="BLR5212 PROTEIN"/>
    <property type="match status" value="1"/>
</dbReference>
<dbReference type="CDD" id="cd17370">
    <property type="entry name" value="MFS_MJ1317_like"/>
    <property type="match status" value="1"/>
</dbReference>
<keyword evidence="3 6" id="KW-0812">Transmembrane</keyword>
<dbReference type="InterPro" id="IPR020846">
    <property type="entry name" value="MFS_dom"/>
</dbReference>
<feature type="transmembrane region" description="Helical" evidence="6">
    <location>
        <begin position="224"/>
        <end position="246"/>
    </location>
</feature>
<evidence type="ECO:0000313" key="8">
    <source>
        <dbReference type="EMBL" id="MDN7799759.1"/>
    </source>
</evidence>
<dbReference type="Gene3D" id="1.20.1250.20">
    <property type="entry name" value="MFS general substrate transporter like domains"/>
    <property type="match status" value="2"/>
</dbReference>